<dbReference type="STRING" id="7395.A0A1A9V2N8"/>
<dbReference type="VEuPathDB" id="VectorBase:GAUT023806"/>
<dbReference type="PANTHER" id="PTHR18934:SF213">
    <property type="entry name" value="3'-5' RNA HELICASE YTHDC2"/>
    <property type="match status" value="1"/>
</dbReference>
<dbReference type="Gene3D" id="3.40.50.300">
    <property type="entry name" value="P-loop containing nucleotide triphosphate hydrolases"/>
    <property type="match status" value="2"/>
</dbReference>
<accession>A0A1A9V2N8</accession>
<evidence type="ECO:0000256" key="1">
    <source>
        <dbReference type="PROSITE-ProRule" id="PRU00023"/>
    </source>
</evidence>
<dbReference type="EnsemblMetazoa" id="GAUT023806-RA">
    <property type="protein sequence ID" value="GAUT023806-PA"/>
    <property type="gene ID" value="GAUT023806"/>
</dbReference>
<evidence type="ECO:0000313" key="3">
    <source>
        <dbReference type="EnsemblMetazoa" id="GAUT023806-PA"/>
    </source>
</evidence>
<organism evidence="3 4">
    <name type="scientific">Glossina austeni</name>
    <name type="common">Savannah tsetse fly</name>
    <dbReference type="NCBI Taxonomy" id="7395"/>
    <lineage>
        <taxon>Eukaryota</taxon>
        <taxon>Metazoa</taxon>
        <taxon>Ecdysozoa</taxon>
        <taxon>Arthropoda</taxon>
        <taxon>Hexapoda</taxon>
        <taxon>Insecta</taxon>
        <taxon>Pterygota</taxon>
        <taxon>Neoptera</taxon>
        <taxon>Endopterygota</taxon>
        <taxon>Diptera</taxon>
        <taxon>Brachycera</taxon>
        <taxon>Muscomorpha</taxon>
        <taxon>Hippoboscoidea</taxon>
        <taxon>Glossinidae</taxon>
        <taxon>Glossina</taxon>
    </lineage>
</organism>
<dbReference type="SMART" id="SM00847">
    <property type="entry name" value="HA2"/>
    <property type="match status" value="1"/>
</dbReference>
<protein>
    <recommendedName>
        <fullName evidence="2">Helicase-associated domain-containing protein</fullName>
    </recommendedName>
</protein>
<sequence length="1216" mass="140158">MSNDIMQVYVSEQLKKLYYEDKCCKKFYSFIYAVDRTSFTKIINELHLRMRLCTHSGQEFILVFKDGCQHISENMTPLRLIRDSLKDMYILQSGPNFAGNQVDMHMSPEFLCPSNSTPSVPPHRFSFPLKQSITRLNPAAQLSYQKDCAMQSYKEMILDGLQRNRVIVINGASNLDKSCAIPMYVIEKCAHEKLPSKIVCVEREQLTAIHNSGRLAEHFRERIGETVAFQVQLQSRISDSSNLIYTTSNFFLRVLMGQSIPDSFRHISHVVIVDAHLHEAFADLLLRELKEALKYHAHLRVILLSNFQFNDEFINYFGEGERLDLRDINGSKEQQHQILYIENIQQILPGRCLYKAALRASKLLDIETNKTLNNAYLDSCLEMYQQLPSEKSLQSILYMIHGESASINYRHTTTGRTVLVLASLLGKINHVKTLLFLNADPNICDQQGMDAFKAALSMGHLDCADALKENYVEENISSSNDKGYIDHYLIVDIIHMICTTEQWKVGDIIVFLPSYEHILRANYNILKQKILGNLPDNLAVYLLHKNTEKSQLDIITVHSRKFVKIILATDIAETLSCWKNIHYVIDTGRMRRINYNNNSLYKENAYDWTSKQSMENRFCFRLIPFCIFECLPEAITPELLTIPLDRVCLSVKVLSPHRMVAEYLQETIVKPPFPQVFRCVEHLKKIDVFSETEDITWLGCRLVDVPVDCLLGKLLVFAVLLQCIDPVLTIVSFMSTLDPFELNNYLDDLTEPFKDAIRMKIKKERSRLSEGIVSDHFVYLRLYQEWQNKVHDENNDHLLNEYDFILNGLLEQICDIRTQLVGALRSSQLIHSKGVLSMHYINMKSHCWPIIKAVLVGGLYPNICLGDSKINCVKSPQTRELVLHPDSVLTGLEFFDNDYTNSTTFVAEKISSDWIVYGKCENSGRCSSINYGTVVAPICIALFAGSPKLSSSNIHISSSAAHKDGLQAHFHTDEWISFVMDYKEAQILLKTRQYFYSTYINYLQNCNSIEKYRRIKFPAAQNENALIDCLETILVREDLAYGFQQPDKTGVRPKAVPNKFIVGFNVSSLLMATYNKTDMVINDRIKRMEKKFFMLYQTDKNMKDNNLISHNYDWFHLLTKVASPHSLQNRITFVIMFTRSPNKLRQLSIVESANSGLWKLRHCFHGDINLNDISLTCLNDMLALYLNQKRKCFEIDNEMGELIINLFAFRNNWLIN</sequence>
<keyword evidence="1" id="KW-0040">ANK repeat</keyword>
<feature type="domain" description="Helicase-associated" evidence="2">
    <location>
        <begin position="678"/>
        <end position="780"/>
    </location>
</feature>
<keyword evidence="4" id="KW-1185">Reference proteome</keyword>
<proteinExistence type="predicted"/>
<dbReference type="GO" id="GO:0003723">
    <property type="term" value="F:RNA binding"/>
    <property type="evidence" value="ECO:0007669"/>
    <property type="project" value="TreeGrafter"/>
</dbReference>
<evidence type="ECO:0000313" key="4">
    <source>
        <dbReference type="Proteomes" id="UP000078200"/>
    </source>
</evidence>
<name>A0A1A9V2N8_GLOAU</name>
<dbReference type="PROSITE" id="PS50088">
    <property type="entry name" value="ANK_REPEAT"/>
    <property type="match status" value="1"/>
</dbReference>
<dbReference type="InterPro" id="IPR007502">
    <property type="entry name" value="Helicase-assoc_dom"/>
</dbReference>
<reference evidence="3" key="1">
    <citation type="submission" date="2020-05" db="UniProtKB">
        <authorList>
            <consortium name="EnsemblMetazoa"/>
        </authorList>
    </citation>
    <scope>IDENTIFICATION</scope>
    <source>
        <strain evidence="3">TTRI</strain>
    </source>
</reference>
<dbReference type="Gene3D" id="1.20.120.1080">
    <property type="match status" value="1"/>
</dbReference>
<dbReference type="AlphaFoldDB" id="A0A1A9V2N8"/>
<dbReference type="PANTHER" id="PTHR18934">
    <property type="entry name" value="ATP-DEPENDENT RNA HELICASE"/>
    <property type="match status" value="1"/>
</dbReference>
<dbReference type="SUPFAM" id="SSF48403">
    <property type="entry name" value="Ankyrin repeat"/>
    <property type="match status" value="1"/>
</dbReference>
<feature type="repeat" description="ANK" evidence="1">
    <location>
        <begin position="414"/>
        <end position="446"/>
    </location>
</feature>
<dbReference type="InterPro" id="IPR002110">
    <property type="entry name" value="Ankyrin_rpt"/>
</dbReference>
<dbReference type="Gene3D" id="1.25.40.20">
    <property type="entry name" value="Ankyrin repeat-containing domain"/>
    <property type="match status" value="1"/>
</dbReference>
<dbReference type="InterPro" id="IPR027417">
    <property type="entry name" value="P-loop_NTPase"/>
</dbReference>
<dbReference type="Pfam" id="PF21010">
    <property type="entry name" value="HA2_C"/>
    <property type="match status" value="1"/>
</dbReference>
<evidence type="ECO:0000259" key="2">
    <source>
        <dbReference type="SMART" id="SM00847"/>
    </source>
</evidence>
<dbReference type="Proteomes" id="UP000078200">
    <property type="component" value="Unassembled WGS sequence"/>
</dbReference>
<dbReference type="InterPro" id="IPR036770">
    <property type="entry name" value="Ankyrin_rpt-contain_sf"/>
</dbReference>
<dbReference type="SUPFAM" id="SSF52540">
    <property type="entry name" value="P-loop containing nucleoside triphosphate hydrolases"/>
    <property type="match status" value="2"/>
</dbReference>